<gene>
    <name evidence="4" type="ORF">ACRE_020590</name>
</gene>
<dbReference type="SMART" id="SM00248">
    <property type="entry name" value="ANK"/>
    <property type="match status" value="3"/>
</dbReference>
<dbReference type="EMBL" id="JPKY01000012">
    <property type="protein sequence ID" value="KFH47168.1"/>
    <property type="molecule type" value="Genomic_DNA"/>
</dbReference>
<reference evidence="5" key="1">
    <citation type="journal article" date="2014" name="Genome Announc.">
        <title>Genome sequence and annotation of Acremonium chrysogenum, producer of the beta-lactam antibiotic cephalosporin C.</title>
        <authorList>
            <person name="Terfehr D."/>
            <person name="Dahlmann T.A."/>
            <person name="Specht T."/>
            <person name="Zadra I."/>
            <person name="Kuernsteiner H."/>
            <person name="Kueck U."/>
        </authorList>
    </citation>
    <scope>NUCLEOTIDE SEQUENCE [LARGE SCALE GENOMIC DNA]</scope>
    <source>
        <strain evidence="5">ATCC 11550 / CBS 779.69 / DSM 880 / IAM 14645 / JCM 23072 / IMI 49137</strain>
    </source>
</reference>
<dbReference type="Gene3D" id="1.25.40.20">
    <property type="entry name" value="Ankyrin repeat-containing domain"/>
    <property type="match status" value="1"/>
</dbReference>
<comment type="caution">
    <text evidence="4">The sequence shown here is derived from an EMBL/GenBank/DDBJ whole genome shotgun (WGS) entry which is preliminary data.</text>
</comment>
<dbReference type="PROSITE" id="PS50088">
    <property type="entry name" value="ANK_REPEAT"/>
    <property type="match status" value="1"/>
</dbReference>
<evidence type="ECO:0000313" key="4">
    <source>
        <dbReference type="EMBL" id="KFH47168.1"/>
    </source>
</evidence>
<protein>
    <submittedName>
        <fullName evidence="4">Ankyrin repeat domain-containing protein-like protein</fullName>
    </submittedName>
</protein>
<dbReference type="PANTHER" id="PTHR24189">
    <property type="entry name" value="MYOTROPHIN"/>
    <property type="match status" value="1"/>
</dbReference>
<name>A0A086TCT6_HAPC1</name>
<dbReference type="STRING" id="857340.A0A086TCT6"/>
<dbReference type="PANTHER" id="PTHR24189:SF72">
    <property type="entry name" value="ANKYRIN REPEAT-CONTAINING DOMAIN-CONTAINING PROTEIN"/>
    <property type="match status" value="1"/>
</dbReference>
<dbReference type="SUPFAM" id="SSF48403">
    <property type="entry name" value="Ankyrin repeat"/>
    <property type="match status" value="1"/>
</dbReference>
<dbReference type="HOGENOM" id="CLU_064330_0_0_1"/>
<dbReference type="AlphaFoldDB" id="A0A086TCT6"/>
<accession>A0A086TCT6</accession>
<keyword evidence="5" id="KW-1185">Reference proteome</keyword>
<dbReference type="InterPro" id="IPR050745">
    <property type="entry name" value="Multifunctional_regulatory"/>
</dbReference>
<dbReference type="OrthoDB" id="194358at2759"/>
<organism evidence="4 5">
    <name type="scientific">Hapsidospora chrysogenum (strain ATCC 11550 / CBS 779.69 / DSM 880 / IAM 14645 / JCM 23072 / IMI 49137)</name>
    <name type="common">Acremonium chrysogenum</name>
    <dbReference type="NCBI Taxonomy" id="857340"/>
    <lineage>
        <taxon>Eukaryota</taxon>
        <taxon>Fungi</taxon>
        <taxon>Dikarya</taxon>
        <taxon>Ascomycota</taxon>
        <taxon>Pezizomycotina</taxon>
        <taxon>Sordariomycetes</taxon>
        <taxon>Hypocreomycetidae</taxon>
        <taxon>Hypocreales</taxon>
        <taxon>Bionectriaceae</taxon>
        <taxon>Hapsidospora</taxon>
    </lineage>
</organism>
<feature type="repeat" description="ANK" evidence="3">
    <location>
        <begin position="236"/>
        <end position="268"/>
    </location>
</feature>
<keyword evidence="1" id="KW-0677">Repeat</keyword>
<dbReference type="InterPro" id="IPR036770">
    <property type="entry name" value="Ankyrin_rpt-contain_sf"/>
</dbReference>
<keyword evidence="2 3" id="KW-0040">ANK repeat</keyword>
<sequence>MSSPASPQQILQSAIDAAESGDLVSLKDALAQWDQVDHVEWFERSFAELFIEKRHSIPEKTLPLQRALNQAAKNGHADVVAHLLEKGCAVTAPAVRYAFVRRHWDVAQVYLDCGWDINAPLEGGNTCPILKEIISSPERVRWCLEHGADPMFVSSGHNLSIAGAAADMAPVETFRLLKEHGADFTRTNALHRAASSSRKARTEVMAYLLDEAGVNINQFEYEHDPDHFRDGPQRIGQGTALHAAVAAKCTENIKLLVERGIDKDLADAKGRKAVDRAREMNYAQGLALLEHEQ</sequence>
<dbReference type="Proteomes" id="UP000029964">
    <property type="component" value="Unassembled WGS sequence"/>
</dbReference>
<evidence type="ECO:0000256" key="2">
    <source>
        <dbReference type="ARBA" id="ARBA00023043"/>
    </source>
</evidence>
<evidence type="ECO:0000256" key="1">
    <source>
        <dbReference type="ARBA" id="ARBA00022737"/>
    </source>
</evidence>
<dbReference type="Pfam" id="PF00023">
    <property type="entry name" value="Ank"/>
    <property type="match status" value="1"/>
</dbReference>
<evidence type="ECO:0000313" key="5">
    <source>
        <dbReference type="Proteomes" id="UP000029964"/>
    </source>
</evidence>
<dbReference type="InterPro" id="IPR002110">
    <property type="entry name" value="Ankyrin_rpt"/>
</dbReference>
<evidence type="ECO:0000256" key="3">
    <source>
        <dbReference type="PROSITE-ProRule" id="PRU00023"/>
    </source>
</evidence>
<proteinExistence type="predicted"/>